<evidence type="ECO:0000259" key="10">
    <source>
        <dbReference type="PROSITE" id="PS00486"/>
    </source>
</evidence>
<dbReference type="InterPro" id="IPR016151">
    <property type="entry name" value="DNA_mismatch_repair_MutS_N"/>
</dbReference>
<dbReference type="InterPro" id="IPR036187">
    <property type="entry name" value="DNA_mismatch_repair_MutS_sf"/>
</dbReference>
<dbReference type="NCBIfam" id="TIGR01070">
    <property type="entry name" value="mutS1"/>
    <property type="match status" value="1"/>
</dbReference>
<dbReference type="InterPro" id="IPR036678">
    <property type="entry name" value="MutS_con_dom_sf"/>
</dbReference>
<dbReference type="Pfam" id="PF05190">
    <property type="entry name" value="MutS_IV"/>
    <property type="match status" value="1"/>
</dbReference>
<dbReference type="PANTHER" id="PTHR11361:SF34">
    <property type="entry name" value="DNA MISMATCH REPAIR PROTEIN MSH1, MITOCHONDRIAL"/>
    <property type="match status" value="1"/>
</dbReference>
<dbReference type="PANTHER" id="PTHR11361">
    <property type="entry name" value="DNA MISMATCH REPAIR PROTEIN MUTS FAMILY MEMBER"/>
    <property type="match status" value="1"/>
</dbReference>
<dbReference type="Pfam" id="PF01624">
    <property type="entry name" value="MutS_I"/>
    <property type="match status" value="1"/>
</dbReference>
<dbReference type="InterPro" id="IPR007861">
    <property type="entry name" value="DNA_mismatch_repair_MutS_clamp"/>
</dbReference>
<proteinExistence type="inferred from homology"/>
<dbReference type="InterPro" id="IPR017261">
    <property type="entry name" value="DNA_mismatch_repair_MutS/MSH"/>
</dbReference>
<protein>
    <recommendedName>
        <fullName evidence="7 8">DNA mismatch repair protein MutS</fullName>
    </recommendedName>
</protein>
<dbReference type="SMART" id="SM00533">
    <property type="entry name" value="MUTSd"/>
    <property type="match status" value="1"/>
</dbReference>
<keyword evidence="4 7" id="KW-0067">ATP-binding</keyword>
<organism evidence="11 12">
    <name type="scientific">Macrococcus armenti</name>
    <dbReference type="NCBI Taxonomy" id="2875764"/>
    <lineage>
        <taxon>Bacteria</taxon>
        <taxon>Bacillati</taxon>
        <taxon>Bacillota</taxon>
        <taxon>Bacilli</taxon>
        <taxon>Bacillales</taxon>
        <taxon>Staphylococcaceae</taxon>
        <taxon>Macrococcus</taxon>
    </lineage>
</organism>
<dbReference type="SUPFAM" id="SSF52540">
    <property type="entry name" value="P-loop containing nucleoside triphosphate hydrolases"/>
    <property type="match status" value="1"/>
</dbReference>
<dbReference type="InterPro" id="IPR027417">
    <property type="entry name" value="P-loop_NTPase"/>
</dbReference>
<dbReference type="Pfam" id="PF00488">
    <property type="entry name" value="MutS_V"/>
    <property type="match status" value="1"/>
</dbReference>
<dbReference type="InterPro" id="IPR005748">
    <property type="entry name" value="DNA_mismatch_repair_MutS"/>
</dbReference>
<sequence>MSKPTPMMTQYLQMKEQYKDCILFFRLGDFYEMFYEDAELTAKELEITLTRRDKKNNIPMCGVPHHSAKAYIERLIEKGYKVAIAEQMEDPKQVKGMVKREVVKIITPGTVMDDMISENESNYIASIYYEDSFTIAYSDVSTGELKVTQLSEDEMLNELASVNPKEIITNIHLNEVLLSKIKMITGVISRFEINDTFEQSKSVSESMQPAVNLLLSYIQYTQMSALVHIDNAVHYEPVHYMRLDMYAKRNLELTESIRHKNKKGTLLSIFNQCKTPMGNRLVKEWIERPLLNQDEIEIRHNGVELFNNHFILRHELREALTHVYDIERLAGRVQFGNVTAKDLIQLKYSLEQLPVIQKLLAPHKAVIHTLDNIDALSPLYETLESSLLDEAPTSIKEGGIFKDGFNKDIDDLRFASKNGKQWLNELQAKERERTGVKSLKIGYNKVFGYYIEISKANLVNLDVEAFGYNRKQTLSNAERFITDELKDKESLILGAEDKLMNLEYELFIQLRDYVKSFILNLKQQAKNIAVLDCLQNFSEVAVKHQYVKPVISSTKTLNLKDARHPVVETVMERDQYVANDCLLDTHRFIYLITGPNMSGKSTYMRQVALISIMAQMGAFVPASFAEVPIFDQIFTRIGAADDLVSGQSTFMVEMLEAKNALQNATENSLIIFDEIGRGTSTYDGLSLAQSMIEYVHNKIGAKTLFSTHYHELVDLEKSLDGLNNIHVAAKEYNGELIFLHKIMPGAVEHSYGIHVAKLAQLPDEIIERSRELLEAFELNDTTKHQSTIKETQPSFDLFNDAHIPEAKHEYESIINDLEKLSLDTLTPIEALLKLQEFKSRLK</sequence>
<dbReference type="PIRSF" id="PIRSF037677">
    <property type="entry name" value="DNA_mis_repair_Msh6"/>
    <property type="match status" value="1"/>
</dbReference>
<evidence type="ECO:0000256" key="1">
    <source>
        <dbReference type="ARBA" id="ARBA00006271"/>
    </source>
</evidence>
<evidence type="ECO:0000313" key="12">
    <source>
        <dbReference type="Proteomes" id="UP000830343"/>
    </source>
</evidence>
<name>A0ABY3ZX07_9STAP</name>
<dbReference type="EMBL" id="CP094348">
    <property type="protein sequence ID" value="UOB21454.1"/>
    <property type="molecule type" value="Genomic_DNA"/>
</dbReference>
<evidence type="ECO:0000256" key="5">
    <source>
        <dbReference type="ARBA" id="ARBA00023125"/>
    </source>
</evidence>
<dbReference type="Pfam" id="PF05188">
    <property type="entry name" value="MutS_II"/>
    <property type="match status" value="1"/>
</dbReference>
<dbReference type="InterPro" id="IPR007696">
    <property type="entry name" value="DNA_mismatch_repair_MutS_core"/>
</dbReference>
<keyword evidence="12" id="KW-1185">Reference proteome</keyword>
<evidence type="ECO:0000256" key="2">
    <source>
        <dbReference type="ARBA" id="ARBA00022741"/>
    </source>
</evidence>
<dbReference type="RefSeq" id="WP_243367075.1">
    <property type="nucleotide sequence ID" value="NZ_CP094348.1"/>
</dbReference>
<dbReference type="Gene3D" id="3.40.50.300">
    <property type="entry name" value="P-loop containing nucleotide triphosphate hydrolases"/>
    <property type="match status" value="1"/>
</dbReference>
<dbReference type="HAMAP" id="MF_00096">
    <property type="entry name" value="MutS"/>
    <property type="match status" value="1"/>
</dbReference>
<reference evidence="11" key="1">
    <citation type="submission" date="2022-03" db="EMBL/GenBank/DDBJ databases">
        <authorList>
            <person name="Vrbovska V."/>
            <person name="Kovarovic V."/>
            <person name="Botka T."/>
            <person name="Pantucek R."/>
        </authorList>
    </citation>
    <scope>NUCLEOTIDE SEQUENCE</scope>
    <source>
        <strain evidence="11">CCM 2609</strain>
    </source>
</reference>
<feature type="binding site" evidence="7">
    <location>
        <begin position="594"/>
        <end position="601"/>
    </location>
    <ligand>
        <name>ATP</name>
        <dbReference type="ChEBI" id="CHEBI:30616"/>
    </ligand>
</feature>
<dbReference type="Gene3D" id="3.30.420.110">
    <property type="entry name" value="MutS, connector domain"/>
    <property type="match status" value="1"/>
</dbReference>
<dbReference type="Gene3D" id="1.10.1420.10">
    <property type="match status" value="2"/>
</dbReference>
<comment type="function">
    <text evidence="7">This protein is involved in the repair of mismatches in DNA. It is possible that it carries out the mismatch recognition step. This protein has a weak ATPase activity.</text>
</comment>
<keyword evidence="2 7" id="KW-0547">Nucleotide-binding</keyword>
<reference evidence="11" key="2">
    <citation type="submission" date="2022-04" db="EMBL/GenBank/DDBJ databases">
        <title>Antimicrobial genetic elements in methicillin-resistant Macrococcus armenti.</title>
        <authorList>
            <person name="Keller J.E."/>
            <person name="Schwendener S."/>
            <person name="Pantucek R."/>
            <person name="Perreten V."/>
        </authorList>
    </citation>
    <scope>NUCLEOTIDE SEQUENCE</scope>
    <source>
        <strain evidence="11">CCM 2609</strain>
    </source>
</reference>
<dbReference type="Gene3D" id="3.40.1170.10">
    <property type="entry name" value="DNA repair protein MutS, domain I"/>
    <property type="match status" value="1"/>
</dbReference>
<dbReference type="InterPro" id="IPR045076">
    <property type="entry name" value="MutS"/>
</dbReference>
<dbReference type="InterPro" id="IPR000432">
    <property type="entry name" value="DNA_mismatch_repair_MutS_C"/>
</dbReference>
<feature type="domain" description="DNA mismatch repair proteins mutS family" evidence="10">
    <location>
        <begin position="668"/>
        <end position="684"/>
    </location>
</feature>
<dbReference type="InterPro" id="IPR007860">
    <property type="entry name" value="DNA_mmatch_repair_MutS_con_dom"/>
</dbReference>
<dbReference type="Proteomes" id="UP000830343">
    <property type="component" value="Chromosome"/>
</dbReference>
<dbReference type="CDD" id="cd03284">
    <property type="entry name" value="ABC_MutS1"/>
    <property type="match status" value="1"/>
</dbReference>
<evidence type="ECO:0000256" key="7">
    <source>
        <dbReference type="HAMAP-Rule" id="MF_00096"/>
    </source>
</evidence>
<evidence type="ECO:0000256" key="3">
    <source>
        <dbReference type="ARBA" id="ARBA00022763"/>
    </source>
</evidence>
<dbReference type="Pfam" id="PF05192">
    <property type="entry name" value="MutS_III"/>
    <property type="match status" value="1"/>
</dbReference>
<comment type="similarity">
    <text evidence="1 7 9">Belongs to the DNA mismatch repair MutS family.</text>
</comment>
<evidence type="ECO:0000256" key="8">
    <source>
        <dbReference type="NCBIfam" id="TIGR01070"/>
    </source>
</evidence>
<evidence type="ECO:0000256" key="9">
    <source>
        <dbReference type="RuleBase" id="RU003756"/>
    </source>
</evidence>
<dbReference type="SMART" id="SM00534">
    <property type="entry name" value="MUTSac"/>
    <property type="match status" value="1"/>
</dbReference>
<dbReference type="NCBIfam" id="NF003810">
    <property type="entry name" value="PRK05399.1"/>
    <property type="match status" value="1"/>
</dbReference>
<keyword evidence="6 7" id="KW-0234">DNA repair</keyword>
<dbReference type="SUPFAM" id="SSF55271">
    <property type="entry name" value="DNA repair protein MutS, domain I"/>
    <property type="match status" value="1"/>
</dbReference>
<dbReference type="SUPFAM" id="SSF53150">
    <property type="entry name" value="DNA repair protein MutS, domain II"/>
    <property type="match status" value="1"/>
</dbReference>
<dbReference type="SUPFAM" id="SSF48334">
    <property type="entry name" value="DNA repair protein MutS, domain III"/>
    <property type="match status" value="1"/>
</dbReference>
<dbReference type="PROSITE" id="PS00486">
    <property type="entry name" value="DNA_MISMATCH_REPAIR_2"/>
    <property type="match status" value="1"/>
</dbReference>
<evidence type="ECO:0000256" key="6">
    <source>
        <dbReference type="ARBA" id="ARBA00023204"/>
    </source>
</evidence>
<gene>
    <name evidence="7 11" type="primary">mutS</name>
    <name evidence="11" type="ORF">MRZ06_05055</name>
</gene>
<evidence type="ECO:0000256" key="4">
    <source>
        <dbReference type="ARBA" id="ARBA00022840"/>
    </source>
</evidence>
<keyword evidence="3 7" id="KW-0227">DNA damage</keyword>
<evidence type="ECO:0000313" key="11">
    <source>
        <dbReference type="EMBL" id="UOB21454.1"/>
    </source>
</evidence>
<dbReference type="InterPro" id="IPR007695">
    <property type="entry name" value="DNA_mismatch_repair_MutS-lik_N"/>
</dbReference>
<keyword evidence="5 7" id="KW-0238">DNA-binding</keyword>
<accession>A0ABY3ZX07</accession>